<dbReference type="NCBIfam" id="NF002367">
    <property type="entry name" value="PRK01346.1-4"/>
    <property type="match status" value="1"/>
</dbReference>
<evidence type="ECO:0000256" key="1">
    <source>
        <dbReference type="ARBA" id="ARBA00009213"/>
    </source>
</evidence>
<dbReference type="InterPro" id="IPR022902">
    <property type="entry name" value="NAcTrfase_Eis"/>
</dbReference>
<evidence type="ECO:0000259" key="5">
    <source>
        <dbReference type="PROSITE" id="PS51186"/>
    </source>
</evidence>
<dbReference type="Proteomes" id="UP000680750">
    <property type="component" value="Chromosome"/>
</dbReference>
<comment type="similarity">
    <text evidence="1 4">Belongs to the acetyltransferase Eis family.</text>
</comment>
<dbReference type="PANTHER" id="PTHR37817">
    <property type="entry name" value="N-ACETYLTRANSFERASE EIS"/>
    <property type="match status" value="1"/>
</dbReference>
<dbReference type="InterPro" id="IPR000182">
    <property type="entry name" value="GNAT_dom"/>
</dbReference>
<evidence type="ECO:0000256" key="4">
    <source>
        <dbReference type="HAMAP-Rule" id="MF_01812"/>
    </source>
</evidence>
<gene>
    <name evidence="6" type="ORF">Asera_57620</name>
</gene>
<dbReference type="HAMAP" id="MF_01812">
    <property type="entry name" value="Eis"/>
    <property type="match status" value="1"/>
</dbReference>
<dbReference type="CDD" id="cd04301">
    <property type="entry name" value="NAT_SF"/>
    <property type="match status" value="1"/>
</dbReference>
<keyword evidence="2 4" id="KW-0808">Transferase</keyword>
<dbReference type="PANTHER" id="PTHR37817:SF1">
    <property type="entry name" value="N-ACETYLTRANSFERASE EIS"/>
    <property type="match status" value="1"/>
</dbReference>
<dbReference type="InterPro" id="IPR036527">
    <property type="entry name" value="SCP2_sterol-bd_dom_sf"/>
</dbReference>
<accession>A0A810L7Z3</accession>
<proteinExistence type="inferred from homology"/>
<feature type="binding site" evidence="4">
    <location>
        <begin position="89"/>
        <end position="94"/>
    </location>
    <ligand>
        <name>acetyl-CoA</name>
        <dbReference type="ChEBI" id="CHEBI:57288"/>
    </ligand>
</feature>
<dbReference type="Gene3D" id="3.40.630.30">
    <property type="match status" value="2"/>
</dbReference>
<dbReference type="Pfam" id="PF13527">
    <property type="entry name" value="Acetyltransf_9"/>
    <property type="match status" value="1"/>
</dbReference>
<keyword evidence="7" id="KW-1185">Reference proteome</keyword>
<feature type="active site" description="Proton acceptor; via carboxylate" evidence="4">
    <location>
        <position position="406"/>
    </location>
</feature>
<dbReference type="InterPro" id="IPR051554">
    <property type="entry name" value="Acetyltransferase_Eis"/>
</dbReference>
<dbReference type="GO" id="GO:0034069">
    <property type="term" value="F:aminoglycoside N-acetyltransferase activity"/>
    <property type="evidence" value="ECO:0007669"/>
    <property type="project" value="TreeGrafter"/>
</dbReference>
<evidence type="ECO:0000256" key="3">
    <source>
        <dbReference type="ARBA" id="ARBA00023315"/>
    </source>
</evidence>
<dbReference type="Pfam" id="PF13530">
    <property type="entry name" value="SCP2_2"/>
    <property type="match status" value="1"/>
</dbReference>
<dbReference type="Pfam" id="PF17668">
    <property type="entry name" value="Acetyltransf_17"/>
    <property type="match status" value="1"/>
</dbReference>
<feature type="binding site" evidence="4">
    <location>
        <begin position="81"/>
        <end position="83"/>
    </location>
    <ligand>
        <name>acetyl-CoA</name>
        <dbReference type="ChEBI" id="CHEBI:57288"/>
    </ligand>
</feature>
<dbReference type="KEGG" id="aser:Asera_57620"/>
<dbReference type="RefSeq" id="WP_030444063.1">
    <property type="nucleotide sequence ID" value="NZ_AP023354.1"/>
</dbReference>
<dbReference type="SUPFAM" id="SSF55718">
    <property type="entry name" value="SCP-like"/>
    <property type="match status" value="1"/>
</dbReference>
<comment type="subunit">
    <text evidence="4">Homohexamer; trimer of dimers.</text>
</comment>
<evidence type="ECO:0000313" key="6">
    <source>
        <dbReference type="EMBL" id="BCJ31654.1"/>
    </source>
</evidence>
<dbReference type="SUPFAM" id="SSF55729">
    <property type="entry name" value="Acyl-CoA N-acyltransferases (Nat)"/>
    <property type="match status" value="1"/>
</dbReference>
<dbReference type="InterPro" id="IPR041380">
    <property type="entry name" value="Acetyltransf_17"/>
</dbReference>
<dbReference type="InterPro" id="IPR016181">
    <property type="entry name" value="Acyl_CoA_acyltransferase"/>
</dbReference>
<dbReference type="EMBL" id="AP023354">
    <property type="protein sequence ID" value="BCJ31654.1"/>
    <property type="molecule type" value="Genomic_DNA"/>
</dbReference>
<organism evidence="6 7">
    <name type="scientific">Actinocatenispora sera</name>
    <dbReference type="NCBI Taxonomy" id="390989"/>
    <lineage>
        <taxon>Bacteria</taxon>
        <taxon>Bacillati</taxon>
        <taxon>Actinomycetota</taxon>
        <taxon>Actinomycetes</taxon>
        <taxon>Micromonosporales</taxon>
        <taxon>Micromonosporaceae</taxon>
        <taxon>Actinocatenispora</taxon>
    </lineage>
</organism>
<comment type="caution">
    <text evidence="4">Lacks conserved residue(s) required for the propagation of feature annotation.</text>
</comment>
<dbReference type="GO" id="GO:0030649">
    <property type="term" value="P:aminoglycoside antibiotic catabolic process"/>
    <property type="evidence" value="ECO:0007669"/>
    <property type="project" value="TreeGrafter"/>
</dbReference>
<dbReference type="AlphaFoldDB" id="A0A810L7Z3"/>
<evidence type="ECO:0000313" key="7">
    <source>
        <dbReference type="Proteomes" id="UP000680750"/>
    </source>
</evidence>
<evidence type="ECO:0000256" key="2">
    <source>
        <dbReference type="ARBA" id="ARBA00022679"/>
    </source>
</evidence>
<dbReference type="Gene3D" id="3.30.1050.10">
    <property type="entry name" value="SCP2 sterol-binding domain"/>
    <property type="match status" value="1"/>
</dbReference>
<name>A0A810L7Z3_9ACTN</name>
<dbReference type="PROSITE" id="PS51186">
    <property type="entry name" value="GNAT"/>
    <property type="match status" value="1"/>
</dbReference>
<dbReference type="InterPro" id="IPR025559">
    <property type="entry name" value="Eis_dom"/>
</dbReference>
<sequence length="406" mass="44548">MTSYPLRSIDAHEFETWARMITTTYGQDWRDGALRSAQTSIEPERTTAAFDGGQLIGGMSIYGRLLTVPDGYVPVAGVTLVAVLPTHRRRGLLTAMMRRQFTQLYESGGEPVAALNAAEATIYGRFGYGIASHLALLEGDTRFMALRPDVEAGDGSIRLLDAEAARPLLEKVYDTARRDTAGWVDRTDKYWTARLYDAEHVRGGGTALRFAVHTDAAGAVRGYVFYRSAGATVRVVELAATTRGSYAALWRYLIELDGHDHVCYEGATDEVLPHLLRDPRSVRRTVVDNLWVRLVDVGRALTARRYAGPVEVVFQVEDEFCGWNAGRYRLCADGDRVDWQPTRNRAEVRLSATELGAAYLGGTTLAELAAAGLVEELRPGAVAAASRAFRADRDPFHPSGGAFPAF</sequence>
<reference evidence="6" key="1">
    <citation type="submission" date="2020-08" db="EMBL/GenBank/DDBJ databases">
        <title>Whole genome shotgun sequence of Actinocatenispora sera NBRC 101916.</title>
        <authorList>
            <person name="Komaki H."/>
            <person name="Tamura T."/>
        </authorList>
    </citation>
    <scope>NUCLEOTIDE SEQUENCE</scope>
    <source>
        <strain evidence="6">NBRC 101916</strain>
    </source>
</reference>
<keyword evidence="3 4" id="KW-0012">Acyltransferase</keyword>
<feature type="active site" description="Proton donor" evidence="4">
    <location>
        <position position="123"/>
    </location>
</feature>
<dbReference type="OrthoDB" id="8399956at2"/>
<feature type="domain" description="N-acetyltransferase" evidence="5">
    <location>
        <begin position="4"/>
        <end position="149"/>
    </location>
</feature>
<protein>
    <submittedName>
        <fullName evidence="6">UPF0256 protein</fullName>
    </submittedName>
</protein>